<dbReference type="VEuPathDB" id="FungiDB:BTJ68_12251"/>
<dbReference type="OrthoDB" id="408631at2759"/>
<feature type="chain" id="PRO_5011816108" description="Carboxylic ester hydrolase" evidence="3">
    <location>
        <begin position="17"/>
        <end position="603"/>
    </location>
</feature>
<dbReference type="PANTHER" id="PTHR43918">
    <property type="entry name" value="ACETYLCHOLINESTERASE"/>
    <property type="match status" value="1"/>
</dbReference>
<name>A0A1Z5SXY3_HORWE</name>
<evidence type="ECO:0000256" key="3">
    <source>
        <dbReference type="RuleBase" id="RU361235"/>
    </source>
</evidence>
<evidence type="ECO:0000313" key="7">
    <source>
        <dbReference type="Proteomes" id="UP000194280"/>
    </source>
</evidence>
<dbReference type="Gene3D" id="3.40.50.1820">
    <property type="entry name" value="alpha/beta hydrolase"/>
    <property type="match status" value="1"/>
</dbReference>
<proteinExistence type="inferred from homology"/>
<dbReference type="InterPro" id="IPR050654">
    <property type="entry name" value="AChE-related_enzymes"/>
</dbReference>
<keyword evidence="3" id="KW-0732">Signal</keyword>
<dbReference type="InterPro" id="IPR019819">
    <property type="entry name" value="Carboxylesterase_B_CS"/>
</dbReference>
<comment type="caution">
    <text evidence="6">The sequence shown here is derived from an EMBL/GenBank/DDBJ whole genome shotgun (WGS) entry which is preliminary data.</text>
</comment>
<keyword evidence="2 3" id="KW-0378">Hydrolase</keyword>
<reference evidence="6 7" key="1">
    <citation type="submission" date="2017-01" db="EMBL/GenBank/DDBJ databases">
        <title>The recent genome duplication of the halophilic yeast Hortaea werneckii: insights from long-read sequencing.</title>
        <authorList>
            <person name="Sinha S."/>
            <person name="Flibotte S."/>
            <person name="Neira M."/>
            <person name="Lenassi M."/>
            <person name="Gostincar C."/>
            <person name="Stajich J.E."/>
            <person name="Nislow C.E."/>
        </authorList>
    </citation>
    <scope>NUCLEOTIDE SEQUENCE [LARGE SCALE GENOMIC DNA]</scope>
    <source>
        <strain evidence="6 7">EXF-2000</strain>
    </source>
</reference>
<organism evidence="6 7">
    <name type="scientific">Hortaea werneckii EXF-2000</name>
    <dbReference type="NCBI Taxonomy" id="1157616"/>
    <lineage>
        <taxon>Eukaryota</taxon>
        <taxon>Fungi</taxon>
        <taxon>Dikarya</taxon>
        <taxon>Ascomycota</taxon>
        <taxon>Pezizomycotina</taxon>
        <taxon>Dothideomycetes</taxon>
        <taxon>Dothideomycetidae</taxon>
        <taxon>Mycosphaerellales</taxon>
        <taxon>Teratosphaeriaceae</taxon>
        <taxon>Hortaea</taxon>
    </lineage>
</organism>
<evidence type="ECO:0000256" key="2">
    <source>
        <dbReference type="ARBA" id="ARBA00022801"/>
    </source>
</evidence>
<feature type="domain" description="Carboxylesterase type B" evidence="5">
    <location>
        <begin position="60"/>
        <end position="566"/>
    </location>
</feature>
<evidence type="ECO:0000256" key="1">
    <source>
        <dbReference type="ARBA" id="ARBA00005964"/>
    </source>
</evidence>
<evidence type="ECO:0000313" key="6">
    <source>
        <dbReference type="EMBL" id="OTA25891.1"/>
    </source>
</evidence>
<dbReference type="PANTHER" id="PTHR43918:SF4">
    <property type="entry name" value="CARBOXYLIC ESTER HYDROLASE"/>
    <property type="match status" value="1"/>
</dbReference>
<sequence length="603" mass="65842">MRSFLATTLLGSLAAAAPQGPSHHGSHGWGDHDEGHGEGHWGGHHGNGDSDGSSYSGGSTINVKNGTISGYYQPTYDQEYFLGVPFAQPPVGDLRFRNPQSMNTTFDGTYEATEYAPECVGYGGDQIGYPVSEDCLYLNVVRPAGYENESLPVGVWIHGGGLYMGGTRDERYNLSFIVDNSVQVGKPIIGVSIAYRLSAWGFLASEEVSGSGQTNIGLRDQRLALHWLNENIGAFGGDADKVTIWGESAGAASVGWHLTAYNGRDDGIFRAGIMESGNPVAYSSYKTNQEYQPAYDAIVNMTNCSTSIDTLQCLRDVPYEDLNAIFNTTQYQSFFNPIVDGDFIARWTSIQLAEGAFVHVPIIDGANTDEGTSFGRTGINTTQQFIDAATSNRTQAPLPSQFGDQLPDAYPLECDYFIPPESTLPCDFSGFPPSFGDAEQYRRQAAYFGDVVMIANRRGACEAWTREGVDAYSYRFDTTPNGVPYYLGVPHFQEVAFVFDNVGGLGYDAEHGTVNPFANESSSYTQLAELMSKSWASFIYDLDPNGFKDRYDGADAWPVYSLDKPQNIVWDGNATGTLAYAEDDTWRAEGIQFILDHALAYGR</sequence>
<evidence type="ECO:0000256" key="4">
    <source>
        <dbReference type="SAM" id="MobiDB-lite"/>
    </source>
</evidence>
<feature type="compositionally biased region" description="Basic and acidic residues" evidence="4">
    <location>
        <begin position="29"/>
        <end position="41"/>
    </location>
</feature>
<protein>
    <recommendedName>
        <fullName evidence="3">Carboxylic ester hydrolase</fullName>
        <ecNumber evidence="3">3.1.1.-</ecNumber>
    </recommendedName>
</protein>
<dbReference type="InParanoid" id="A0A1Z5SXY3"/>
<dbReference type="InterPro" id="IPR029058">
    <property type="entry name" value="AB_hydrolase_fold"/>
</dbReference>
<feature type="region of interest" description="Disordered" evidence="4">
    <location>
        <begin position="16"/>
        <end position="58"/>
    </location>
</feature>
<dbReference type="PROSITE" id="PS00941">
    <property type="entry name" value="CARBOXYLESTERASE_B_2"/>
    <property type="match status" value="1"/>
</dbReference>
<accession>A0A1Z5SXY3</accession>
<dbReference type="EC" id="3.1.1.-" evidence="3"/>
<gene>
    <name evidence="6" type="ORF">BTJ68_12251</name>
</gene>
<dbReference type="InterPro" id="IPR019826">
    <property type="entry name" value="Carboxylesterase_B_AS"/>
</dbReference>
<evidence type="ECO:0000259" key="5">
    <source>
        <dbReference type="Pfam" id="PF00135"/>
    </source>
</evidence>
<feature type="signal peptide" evidence="3">
    <location>
        <begin position="1"/>
        <end position="16"/>
    </location>
</feature>
<dbReference type="Proteomes" id="UP000194280">
    <property type="component" value="Unassembled WGS sequence"/>
</dbReference>
<keyword evidence="7" id="KW-1185">Reference proteome</keyword>
<dbReference type="Pfam" id="PF00135">
    <property type="entry name" value="COesterase"/>
    <property type="match status" value="1"/>
</dbReference>
<dbReference type="SUPFAM" id="SSF53474">
    <property type="entry name" value="alpha/beta-Hydrolases"/>
    <property type="match status" value="1"/>
</dbReference>
<dbReference type="InterPro" id="IPR002018">
    <property type="entry name" value="CarbesteraseB"/>
</dbReference>
<dbReference type="GO" id="GO:0052689">
    <property type="term" value="F:carboxylic ester hydrolase activity"/>
    <property type="evidence" value="ECO:0007669"/>
    <property type="project" value="TreeGrafter"/>
</dbReference>
<dbReference type="STRING" id="1157616.A0A1Z5SXY3"/>
<dbReference type="PROSITE" id="PS00122">
    <property type="entry name" value="CARBOXYLESTERASE_B_1"/>
    <property type="match status" value="1"/>
</dbReference>
<dbReference type="EMBL" id="MUNK01000195">
    <property type="protein sequence ID" value="OTA25891.1"/>
    <property type="molecule type" value="Genomic_DNA"/>
</dbReference>
<comment type="similarity">
    <text evidence="1 3">Belongs to the type-B carboxylesterase/lipase family.</text>
</comment>
<dbReference type="AlphaFoldDB" id="A0A1Z5SXY3"/>